<feature type="domain" description="Holliday junction regulator protein family C-terminal" evidence="6">
    <location>
        <begin position="528"/>
        <end position="586"/>
    </location>
</feature>
<feature type="compositionally biased region" description="Polar residues" evidence="4">
    <location>
        <begin position="653"/>
        <end position="670"/>
    </location>
</feature>
<dbReference type="InParanoid" id="A0A6P6EZP6"/>
<accession>A0A6P6EZP6</accession>
<evidence type="ECO:0000256" key="3">
    <source>
        <dbReference type="ARBA" id="ARBA00023242"/>
    </source>
</evidence>
<dbReference type="GO" id="GO:0034080">
    <property type="term" value="P:CENP-A containing chromatin assembly"/>
    <property type="evidence" value="ECO:0007669"/>
    <property type="project" value="TreeGrafter"/>
</dbReference>
<dbReference type="GO" id="GO:0005634">
    <property type="term" value="C:nucleus"/>
    <property type="evidence" value="ECO:0007669"/>
    <property type="project" value="UniProtKB-SubCell"/>
</dbReference>
<comment type="subcellular location">
    <subcellularLocation>
        <location evidence="1">Nucleus</location>
    </subcellularLocation>
</comment>
<dbReference type="PANTHER" id="PTHR15992:SF5">
    <property type="entry name" value="HOLLIDAY JUNCTION RECOGNITION PROTEIN"/>
    <property type="match status" value="1"/>
</dbReference>
<dbReference type="GeneID" id="101576790"/>
<evidence type="ECO:0000259" key="5">
    <source>
        <dbReference type="Pfam" id="PF12346"/>
    </source>
</evidence>
<feature type="compositionally biased region" description="Polar residues" evidence="4">
    <location>
        <begin position="105"/>
        <end position="114"/>
    </location>
</feature>
<dbReference type="RefSeq" id="XP_023577835.1">
    <property type="nucleotide sequence ID" value="XM_023722067.1"/>
</dbReference>
<dbReference type="PANTHER" id="PTHR15992">
    <property type="entry name" value="HOLLIDAY JUNCTION RECOGNITION PROTEIN"/>
    <property type="match status" value="1"/>
</dbReference>
<dbReference type="AlphaFoldDB" id="A0A6P6EZP6"/>
<sequence>MEVQALASQGREDDELLLKLRDNRCRFQKRMQQLIAKFEHPFEDDPLVHMSTLTYMSPEGLRVWGGKLVRETNGGQIQDTPEKQGDELLHPCAQAQDTDSESSDTDAVSDQGSPSACALPAVPQSPVKDELRRKYLTQVDILLQDAGYFEAIAKGVRKDTPETLGPSSALPVLPQPGSSGGDSAERLRSPRQPASSPPARGPLHPYPEDMAIVPRSDSLSFLETSNQSFEATDICSVTISDLYEGMLHSMSRLLSTRPSSTISTKTLIMQSWSSRRRHPRRGRVQTSEACCKGARHSQGCAKARSPPCLELQRKRRTLRDCKNLLQVTRHKTDLKLKRTFKENSPQLPQVEPSPKELQVRTPWTPSSLSSLDFSSMHLDWENRLTALGWLISPRKVVPRPHALQDHAGNRYREIESKFDRFYLECCLSPRRHPQAAGHSDSLALDVYRGGGVRPGAPWGSGAHRLRFPFNRAKAKSLSEIFEYLDKRSAEVSRCPPRRDSKSHPPQSPGSSMQTSDLFQGHNSETIRKAVSPSHAISVPRTEAPSSPKSRYDEIKERFDQLHQKYIPVSPQPAKLPSLVRVCADKARAGVQGHTGNSIRRSHLDPCLQGLLRSPQDPTTFEAHVFAGTAQRDPPVPVKRRRMLEPQVYRLQTRQLPSPCQHNQGKKNTSFRMEEKSDFG</sequence>
<organism evidence="7 8">
    <name type="scientific">Octodon degus</name>
    <name type="common">Degu</name>
    <name type="synonym">Sciurus degus</name>
    <dbReference type="NCBI Taxonomy" id="10160"/>
    <lineage>
        <taxon>Eukaryota</taxon>
        <taxon>Metazoa</taxon>
        <taxon>Chordata</taxon>
        <taxon>Craniata</taxon>
        <taxon>Vertebrata</taxon>
        <taxon>Euteleostomi</taxon>
        <taxon>Mammalia</taxon>
        <taxon>Eutheria</taxon>
        <taxon>Euarchontoglires</taxon>
        <taxon>Glires</taxon>
        <taxon>Rodentia</taxon>
        <taxon>Hystricomorpha</taxon>
        <taxon>Octodontidae</taxon>
        <taxon>Octodon</taxon>
    </lineage>
</organism>
<dbReference type="Pfam" id="PF12347">
    <property type="entry name" value="HJURP_C"/>
    <property type="match status" value="2"/>
</dbReference>
<dbReference type="GO" id="GO:0042393">
    <property type="term" value="F:histone binding"/>
    <property type="evidence" value="ECO:0007669"/>
    <property type="project" value="TreeGrafter"/>
</dbReference>
<gene>
    <name evidence="8" type="primary">Hjurp</name>
</gene>
<feature type="domain" description="Holliday junction regulator protein family C-terminal" evidence="6">
    <location>
        <begin position="389"/>
        <end position="450"/>
    </location>
</feature>
<evidence type="ECO:0000313" key="8">
    <source>
        <dbReference type="RefSeq" id="XP_023577835.1"/>
    </source>
</evidence>
<feature type="region of interest" description="Disordered" evidence="4">
    <location>
        <begin position="653"/>
        <end position="679"/>
    </location>
</feature>
<feature type="compositionally biased region" description="Basic and acidic residues" evidence="4">
    <location>
        <begin position="491"/>
        <end position="502"/>
    </location>
</feature>
<evidence type="ECO:0000256" key="4">
    <source>
        <dbReference type="SAM" id="MobiDB-lite"/>
    </source>
</evidence>
<keyword evidence="3" id="KW-0539">Nucleus</keyword>
<name>A0A6P6EZP6_OCTDE</name>
<feature type="compositionally biased region" description="Polar residues" evidence="4">
    <location>
        <begin position="508"/>
        <end position="517"/>
    </location>
</feature>
<evidence type="ECO:0000313" key="7">
    <source>
        <dbReference type="Proteomes" id="UP000515203"/>
    </source>
</evidence>
<reference evidence="8" key="1">
    <citation type="submission" date="2025-08" db="UniProtKB">
        <authorList>
            <consortium name="RefSeq"/>
        </authorList>
    </citation>
    <scope>IDENTIFICATION</scope>
</reference>
<dbReference type="Pfam" id="PF12346">
    <property type="entry name" value="HJURP_mid"/>
    <property type="match status" value="1"/>
</dbReference>
<feature type="region of interest" description="Disordered" evidence="4">
    <location>
        <begin position="491"/>
        <end position="517"/>
    </location>
</feature>
<evidence type="ECO:0000259" key="6">
    <source>
        <dbReference type="Pfam" id="PF12347"/>
    </source>
</evidence>
<feature type="region of interest" description="Disordered" evidence="4">
    <location>
        <begin position="94"/>
        <end position="124"/>
    </location>
</feature>
<proteinExistence type="predicted"/>
<dbReference type="InterPro" id="IPR021052">
    <property type="entry name" value="HJURP_central_dom"/>
</dbReference>
<keyword evidence="2" id="KW-0238">DNA-binding</keyword>
<feature type="region of interest" description="Disordered" evidence="4">
    <location>
        <begin position="529"/>
        <end position="551"/>
    </location>
</feature>
<feature type="region of interest" description="Disordered" evidence="4">
    <location>
        <begin position="159"/>
        <end position="205"/>
    </location>
</feature>
<dbReference type="Gene3D" id="6.10.250.2320">
    <property type="match status" value="1"/>
</dbReference>
<keyword evidence="7" id="KW-1185">Reference proteome</keyword>
<dbReference type="InterPro" id="IPR022102">
    <property type="entry name" value="HJURP_C"/>
</dbReference>
<dbReference type="FunCoup" id="A0A6P6EZP6">
    <property type="interactions" value="345"/>
</dbReference>
<dbReference type="GO" id="GO:0003677">
    <property type="term" value="F:DNA binding"/>
    <property type="evidence" value="ECO:0007669"/>
    <property type="project" value="UniProtKB-KW"/>
</dbReference>
<evidence type="ECO:0000256" key="2">
    <source>
        <dbReference type="ARBA" id="ARBA00023125"/>
    </source>
</evidence>
<dbReference type="Proteomes" id="UP000515203">
    <property type="component" value="Unplaced"/>
</dbReference>
<dbReference type="OrthoDB" id="9948556at2759"/>
<evidence type="ECO:0000256" key="1">
    <source>
        <dbReference type="ARBA" id="ARBA00004123"/>
    </source>
</evidence>
<feature type="domain" description="Holliday junction recognition protein HJURP central" evidence="5">
    <location>
        <begin position="250"/>
        <end position="360"/>
    </location>
</feature>
<dbReference type="CTD" id="55355"/>
<protein>
    <submittedName>
        <fullName evidence="8">Holliday junction recognition protein</fullName>
    </submittedName>
</protein>
<dbReference type="GO" id="GO:0000775">
    <property type="term" value="C:chromosome, centromeric region"/>
    <property type="evidence" value="ECO:0007669"/>
    <property type="project" value="TreeGrafter"/>
</dbReference>